<keyword evidence="3" id="KW-1185">Reference proteome</keyword>
<evidence type="ECO:0000313" key="3">
    <source>
        <dbReference type="Proteomes" id="UP000044602"/>
    </source>
</evidence>
<evidence type="ECO:0000313" key="2">
    <source>
        <dbReference type="EMBL" id="CRK38133.1"/>
    </source>
</evidence>
<proteinExistence type="predicted"/>
<feature type="region of interest" description="Disordered" evidence="1">
    <location>
        <begin position="1"/>
        <end position="39"/>
    </location>
</feature>
<feature type="non-terminal residue" evidence="2">
    <location>
        <position position="1"/>
    </location>
</feature>
<feature type="compositionally biased region" description="Basic and acidic residues" evidence="1">
    <location>
        <begin position="23"/>
        <end position="39"/>
    </location>
</feature>
<dbReference type="EMBL" id="CVQH01025286">
    <property type="protein sequence ID" value="CRK38133.1"/>
    <property type="molecule type" value="Genomic_DNA"/>
</dbReference>
<gene>
    <name evidence="2" type="ORF">BN1708_020465</name>
</gene>
<accession>A0A0G4MV76</accession>
<name>A0A0G4MV76_VERLO</name>
<protein>
    <submittedName>
        <fullName evidence="2">Uncharacterized protein</fullName>
    </submittedName>
</protein>
<dbReference type="AlphaFoldDB" id="A0A0G4MV76"/>
<sequence length="39" mass="4637">LAWRALRCRREGRPVSHPRRNRHHEEAEPPKPRSVDRGA</sequence>
<dbReference type="Proteomes" id="UP000044602">
    <property type="component" value="Unassembled WGS sequence"/>
</dbReference>
<reference evidence="3" key="1">
    <citation type="submission" date="2015-05" db="EMBL/GenBank/DDBJ databases">
        <authorList>
            <person name="Fogelqvist Johan"/>
        </authorList>
    </citation>
    <scope>NUCLEOTIDE SEQUENCE [LARGE SCALE GENOMIC DNA]</scope>
</reference>
<organism evidence="2 3">
    <name type="scientific">Verticillium longisporum</name>
    <name type="common">Verticillium dahliae var. longisporum</name>
    <dbReference type="NCBI Taxonomy" id="100787"/>
    <lineage>
        <taxon>Eukaryota</taxon>
        <taxon>Fungi</taxon>
        <taxon>Dikarya</taxon>
        <taxon>Ascomycota</taxon>
        <taxon>Pezizomycotina</taxon>
        <taxon>Sordariomycetes</taxon>
        <taxon>Hypocreomycetidae</taxon>
        <taxon>Glomerellales</taxon>
        <taxon>Plectosphaerellaceae</taxon>
        <taxon>Verticillium</taxon>
    </lineage>
</organism>
<evidence type="ECO:0000256" key="1">
    <source>
        <dbReference type="SAM" id="MobiDB-lite"/>
    </source>
</evidence>